<name>A0A481Z1F4_9VIRU</name>
<accession>A0A481Z1F4</accession>
<organism evidence="1">
    <name type="scientific">Mimivirus LCMiAC02</name>
    <dbReference type="NCBI Taxonomy" id="2506609"/>
    <lineage>
        <taxon>Viruses</taxon>
        <taxon>Varidnaviria</taxon>
        <taxon>Bamfordvirae</taxon>
        <taxon>Nucleocytoviricota</taxon>
        <taxon>Megaviricetes</taxon>
        <taxon>Imitervirales</taxon>
        <taxon>Mimiviridae</taxon>
        <taxon>Klosneuvirinae</taxon>
    </lineage>
</organism>
<evidence type="ECO:0000313" key="1">
    <source>
        <dbReference type="EMBL" id="QBK89483.1"/>
    </source>
</evidence>
<reference evidence="1" key="1">
    <citation type="journal article" date="2019" name="MBio">
        <title>Virus Genomes from Deep Sea Sediments Expand the Ocean Megavirome and Support Independent Origins of Viral Gigantism.</title>
        <authorList>
            <person name="Backstrom D."/>
            <person name="Yutin N."/>
            <person name="Jorgensen S.L."/>
            <person name="Dharamshi J."/>
            <person name="Homa F."/>
            <person name="Zaremba-Niedwiedzka K."/>
            <person name="Spang A."/>
            <person name="Wolf Y.I."/>
            <person name="Koonin E.V."/>
            <person name="Ettema T.J."/>
        </authorList>
    </citation>
    <scope>NUCLEOTIDE SEQUENCE</scope>
</reference>
<gene>
    <name evidence="1" type="ORF">LCMiAC02_05780</name>
</gene>
<proteinExistence type="predicted"/>
<protein>
    <submittedName>
        <fullName evidence="1">Uncharacterized protein</fullName>
    </submittedName>
</protein>
<dbReference type="EMBL" id="MK500425">
    <property type="protein sequence ID" value="QBK89483.1"/>
    <property type="molecule type" value="Genomic_DNA"/>
</dbReference>
<sequence length="98" mass="12020">MSYKNKYKYKKCKYKYIQLKYKDIMNDIIDLANNAHGYINIFDQIINIVIFRGCHTYWKDLLKNIIEEEINKKSHNNNIYNKIKLLKNIRKQFIDKLN</sequence>